<dbReference type="Gene3D" id="3.30.1330.70">
    <property type="entry name" value="Holliday junction resolvase RusA"/>
    <property type="match status" value="1"/>
</dbReference>
<dbReference type="InterPro" id="IPR008822">
    <property type="entry name" value="Endonuclease_RusA-like"/>
</dbReference>
<dbReference type="Pfam" id="PF05866">
    <property type="entry name" value="RusA"/>
    <property type="match status" value="1"/>
</dbReference>
<evidence type="ECO:0000313" key="2">
    <source>
        <dbReference type="Proteomes" id="UP000187158"/>
    </source>
</evidence>
<evidence type="ECO:0000313" key="1">
    <source>
        <dbReference type="EMBL" id="OMD02745.1"/>
    </source>
</evidence>
<comment type="caution">
    <text evidence="1">The sequence shown here is derived from an EMBL/GenBank/DDBJ whole genome shotgun (WGS) entry which is preliminary data.</text>
</comment>
<dbReference type="InterPro" id="IPR036614">
    <property type="entry name" value="RusA-like_sf"/>
</dbReference>
<accession>A0ABX3GDI6</accession>
<proteinExistence type="predicted"/>
<dbReference type="EMBL" id="MPVP01000524">
    <property type="protein sequence ID" value="OMD02745.1"/>
    <property type="molecule type" value="Genomic_DNA"/>
</dbReference>
<dbReference type="Proteomes" id="UP000187158">
    <property type="component" value="Unassembled WGS sequence"/>
</dbReference>
<organism evidence="1 2">
    <name type="scientific">Paenibacillus odorifer</name>
    <dbReference type="NCBI Taxonomy" id="189426"/>
    <lineage>
        <taxon>Bacteria</taxon>
        <taxon>Bacillati</taxon>
        <taxon>Bacillota</taxon>
        <taxon>Bacilli</taxon>
        <taxon>Bacillales</taxon>
        <taxon>Paenibacillaceae</taxon>
        <taxon>Paenibacillus</taxon>
    </lineage>
</organism>
<feature type="non-terminal residue" evidence="1">
    <location>
        <position position="1"/>
    </location>
</feature>
<sequence>AAADRGDILPVTKPDADNYLKGVKDALKGIIWKDDSQVVDAFVRKRYSAQPRIEVKIKQLQ</sequence>
<gene>
    <name evidence="1" type="ORF">BSO21_32330</name>
</gene>
<reference evidence="1 2" key="1">
    <citation type="submission" date="2016-11" db="EMBL/GenBank/DDBJ databases">
        <title>Paenibacillus species isolates.</title>
        <authorList>
            <person name="Beno S.M."/>
        </authorList>
    </citation>
    <scope>NUCLEOTIDE SEQUENCE [LARGE SCALE GENOMIC DNA]</scope>
    <source>
        <strain evidence="1 2">FSL H7-0433</strain>
    </source>
</reference>
<name>A0ABX3GDI6_9BACL</name>
<keyword evidence="2" id="KW-1185">Reference proteome</keyword>
<dbReference type="SUPFAM" id="SSF103084">
    <property type="entry name" value="Holliday junction resolvase RusA"/>
    <property type="match status" value="1"/>
</dbReference>
<dbReference type="RefSeq" id="WP_144024857.1">
    <property type="nucleotide sequence ID" value="NZ_MPVP01000524.1"/>
</dbReference>
<protein>
    <submittedName>
        <fullName evidence="1">Uncharacterized protein</fullName>
    </submittedName>
</protein>